<reference evidence="1" key="1">
    <citation type="journal article" date="2020" name="Nature">
        <title>Giant virus diversity and host interactions through global metagenomics.</title>
        <authorList>
            <person name="Schulz F."/>
            <person name="Roux S."/>
            <person name="Paez-Espino D."/>
            <person name="Jungbluth S."/>
            <person name="Walsh D.A."/>
            <person name="Denef V.J."/>
            <person name="McMahon K.D."/>
            <person name="Konstantinidis K.T."/>
            <person name="Eloe-Fadrosh E.A."/>
            <person name="Kyrpides N.C."/>
            <person name="Woyke T."/>
        </authorList>
    </citation>
    <scope>NUCLEOTIDE SEQUENCE</scope>
    <source>
        <strain evidence="1">GVMAG-M-3300023184-62</strain>
    </source>
</reference>
<name>A0A6C0IB47_9ZZZZ</name>
<dbReference type="EMBL" id="MN740152">
    <property type="protein sequence ID" value="QHT90032.1"/>
    <property type="molecule type" value="Genomic_DNA"/>
</dbReference>
<accession>A0A6C0IB47</accession>
<dbReference type="AlphaFoldDB" id="A0A6C0IB47"/>
<evidence type="ECO:0000313" key="1">
    <source>
        <dbReference type="EMBL" id="QHT90032.1"/>
    </source>
</evidence>
<protein>
    <submittedName>
        <fullName evidence="1">Uncharacterized protein</fullName>
    </submittedName>
</protein>
<organism evidence="1">
    <name type="scientific">viral metagenome</name>
    <dbReference type="NCBI Taxonomy" id="1070528"/>
    <lineage>
        <taxon>unclassified sequences</taxon>
        <taxon>metagenomes</taxon>
        <taxon>organismal metagenomes</taxon>
    </lineage>
</organism>
<proteinExistence type="predicted"/>
<sequence length="219" mass="24863">MSAATAKRIAIASYNTKYAAYPADLLTFCENHKVVPPSITSLRGQALALMAQPEVRGQLYIERDDATQFFKNIAMTTGDAIQQFNKATGLKRIKKRGAYCLTYPYEADTTDLDKRKGAAISGDRDTAIEHIKSWWRTNLVDVPNSEWQVGHLDPTVGDASDANLAYQPPIQAKYRNRFKWNAYFQKMWPTADEWISKMNEYHTEAEQRAMLAALKAKFE</sequence>